<evidence type="ECO:0000313" key="1">
    <source>
        <dbReference type="EMBL" id="KAK5126191.1"/>
    </source>
</evidence>
<comment type="caution">
    <text evidence="1">The sequence shown here is derived from an EMBL/GenBank/DDBJ whole genome shotgun (WGS) entry which is preliminary data.</text>
</comment>
<reference evidence="1 2" key="1">
    <citation type="submission" date="2023-08" db="EMBL/GenBank/DDBJ databases">
        <title>Black Yeasts Isolated from many extreme environments.</title>
        <authorList>
            <person name="Coleine C."/>
            <person name="Stajich J.E."/>
            <person name="Selbmann L."/>
        </authorList>
    </citation>
    <scope>NUCLEOTIDE SEQUENCE [LARGE SCALE GENOMIC DNA]</scope>
    <source>
        <strain evidence="1 2">CCFEE 536</strain>
    </source>
</reference>
<evidence type="ECO:0000313" key="2">
    <source>
        <dbReference type="Proteomes" id="UP001357485"/>
    </source>
</evidence>
<keyword evidence="2" id="KW-1185">Reference proteome</keyword>
<feature type="non-terminal residue" evidence="1">
    <location>
        <position position="89"/>
    </location>
</feature>
<dbReference type="Proteomes" id="UP001357485">
    <property type="component" value="Unassembled WGS sequence"/>
</dbReference>
<organism evidence="1 2">
    <name type="scientific">Cryomyces antarcticus</name>
    <dbReference type="NCBI Taxonomy" id="329879"/>
    <lineage>
        <taxon>Eukaryota</taxon>
        <taxon>Fungi</taxon>
        <taxon>Dikarya</taxon>
        <taxon>Ascomycota</taxon>
        <taxon>Pezizomycotina</taxon>
        <taxon>Dothideomycetes</taxon>
        <taxon>Dothideomycetes incertae sedis</taxon>
        <taxon>Cryomyces</taxon>
    </lineage>
</organism>
<accession>A0ABR0KUN4</accession>
<protein>
    <submittedName>
        <fullName evidence="1">Uncharacterized protein</fullName>
    </submittedName>
</protein>
<name>A0ABR0KUN4_9PEZI</name>
<sequence>MVHSLGNDVPGSVRKEEYVLPVQPPTQWRQGNSEVLTVEDPGFTLNNLLLTWIAEFETSTGTASKFLKLEFCLATFQEAGTWANDKRVM</sequence>
<gene>
    <name evidence="1" type="ORF">LTR16_003119</name>
</gene>
<dbReference type="EMBL" id="JAVRRA010024915">
    <property type="protein sequence ID" value="KAK5126191.1"/>
    <property type="molecule type" value="Genomic_DNA"/>
</dbReference>
<proteinExistence type="predicted"/>